<evidence type="ECO:0000256" key="1">
    <source>
        <dbReference type="SAM" id="Phobius"/>
    </source>
</evidence>
<proteinExistence type="predicted"/>
<reference evidence="2 3" key="1">
    <citation type="submission" date="2017-06" db="EMBL/GenBank/DDBJ databases">
        <title>Genome sequencing of cyanobaciteial culture collection at National Institute for Environmental Studies (NIES).</title>
        <authorList>
            <person name="Hirose Y."/>
            <person name="Shimura Y."/>
            <person name="Fujisawa T."/>
            <person name="Nakamura Y."/>
            <person name="Kawachi M."/>
        </authorList>
    </citation>
    <scope>NUCLEOTIDE SEQUENCE [LARGE SCALE GENOMIC DNA]</scope>
    <source>
        <strain evidence="2 3">NIES-23</strain>
    </source>
</reference>
<evidence type="ECO:0000313" key="3">
    <source>
        <dbReference type="Proteomes" id="UP000217507"/>
    </source>
</evidence>
<gene>
    <name evidence="2" type="ORF">NIES23_17880</name>
</gene>
<name>A0A1Z4KJ45_ANAVA</name>
<dbReference type="Proteomes" id="UP000217507">
    <property type="component" value="Chromosome"/>
</dbReference>
<dbReference type="AlphaFoldDB" id="A0A1Z4KJ45"/>
<sequence>MLKNEDTLLVRLVAKFLKYFLLMLFGVAIAYVLSTALGALHIIEILVAVLQTVFMPLGVILLCLITIMVIFESVR</sequence>
<keyword evidence="1" id="KW-1133">Transmembrane helix</keyword>
<evidence type="ECO:0000313" key="2">
    <source>
        <dbReference type="EMBL" id="BAY68998.1"/>
    </source>
</evidence>
<dbReference type="EMBL" id="AP018216">
    <property type="protein sequence ID" value="BAY68998.1"/>
    <property type="molecule type" value="Genomic_DNA"/>
</dbReference>
<organism evidence="2 3">
    <name type="scientific">Trichormus variabilis NIES-23</name>
    <dbReference type="NCBI Taxonomy" id="1973479"/>
    <lineage>
        <taxon>Bacteria</taxon>
        <taxon>Bacillati</taxon>
        <taxon>Cyanobacteriota</taxon>
        <taxon>Cyanophyceae</taxon>
        <taxon>Nostocales</taxon>
        <taxon>Nostocaceae</taxon>
        <taxon>Trichormus</taxon>
    </lineage>
</organism>
<feature type="transmembrane region" description="Helical" evidence="1">
    <location>
        <begin position="49"/>
        <end position="71"/>
    </location>
</feature>
<keyword evidence="1" id="KW-0812">Transmembrane</keyword>
<keyword evidence="1" id="KW-0472">Membrane</keyword>
<accession>A0A1Z4KJ45</accession>
<feature type="transmembrane region" description="Helical" evidence="1">
    <location>
        <begin position="20"/>
        <end position="43"/>
    </location>
</feature>
<protein>
    <submittedName>
        <fullName evidence="2">Uncharacterized protein</fullName>
    </submittedName>
</protein>